<dbReference type="AlphaFoldDB" id="A0A0R2RQ95"/>
<organism evidence="12 13">
    <name type="scientific">Verrucomicrobia subdivision 6 bacterium BACL9 MAG-120507-bin52</name>
    <dbReference type="NCBI Taxonomy" id="1655590"/>
    <lineage>
        <taxon>Bacteria</taxon>
        <taxon>Pseudomonadati</taxon>
        <taxon>Verrucomicrobiota</taxon>
        <taxon>Verrucomicrobiia</taxon>
        <taxon>Verrucomicrobiales</taxon>
        <taxon>Verrucomicrobia subdivision 6</taxon>
    </lineage>
</organism>
<dbReference type="SUPFAM" id="SSF63380">
    <property type="entry name" value="Riboflavin synthase domain-like"/>
    <property type="match status" value="1"/>
</dbReference>
<evidence type="ECO:0000313" key="13">
    <source>
        <dbReference type="Proteomes" id="UP000051269"/>
    </source>
</evidence>
<dbReference type="GO" id="GO:0050660">
    <property type="term" value="F:flavin adenine dinucleotide binding"/>
    <property type="evidence" value="ECO:0007669"/>
    <property type="project" value="TreeGrafter"/>
</dbReference>
<keyword evidence="7" id="KW-0521">NADP</keyword>
<feature type="domain" description="FAD-binding FR-type" evidence="11">
    <location>
        <begin position="1"/>
        <end position="183"/>
    </location>
</feature>
<dbReference type="Gene3D" id="1.20.990.10">
    <property type="entry name" value="NADPH-cytochrome p450 Reductase, Chain A, domain 3"/>
    <property type="match status" value="1"/>
</dbReference>
<dbReference type="EC" id="1.8.1.2" evidence="3"/>
<dbReference type="Gene3D" id="2.40.30.10">
    <property type="entry name" value="Translation factors"/>
    <property type="match status" value="1"/>
</dbReference>
<dbReference type="PANTHER" id="PTHR19384:SF128">
    <property type="entry name" value="NADPH OXIDOREDUCTASE A"/>
    <property type="match status" value="1"/>
</dbReference>
<accession>A0A0R2RQ95</accession>
<evidence type="ECO:0000256" key="5">
    <source>
        <dbReference type="ARBA" id="ARBA00022643"/>
    </source>
</evidence>
<comment type="catalytic activity">
    <reaction evidence="10">
        <text>hydrogen sulfide + 3 NADP(+) + 3 H2O = sulfite + 3 NADPH + 4 H(+)</text>
        <dbReference type="Rhea" id="RHEA:13801"/>
        <dbReference type="ChEBI" id="CHEBI:15377"/>
        <dbReference type="ChEBI" id="CHEBI:15378"/>
        <dbReference type="ChEBI" id="CHEBI:17359"/>
        <dbReference type="ChEBI" id="CHEBI:29919"/>
        <dbReference type="ChEBI" id="CHEBI:57783"/>
        <dbReference type="ChEBI" id="CHEBI:58349"/>
        <dbReference type="EC" id="1.8.1.2"/>
    </reaction>
</comment>
<keyword evidence="9" id="KW-0198">Cysteine biosynthesis</keyword>
<dbReference type="InterPro" id="IPR039261">
    <property type="entry name" value="FNR_nucleotide-bd"/>
</dbReference>
<dbReference type="Pfam" id="PF00175">
    <property type="entry name" value="NAD_binding_1"/>
    <property type="match status" value="1"/>
</dbReference>
<keyword evidence="5" id="KW-0288">FMN</keyword>
<evidence type="ECO:0000259" key="11">
    <source>
        <dbReference type="PROSITE" id="PS51384"/>
    </source>
</evidence>
<proteinExistence type="predicted"/>
<dbReference type="InterPro" id="IPR017927">
    <property type="entry name" value="FAD-bd_FR_type"/>
</dbReference>
<dbReference type="Proteomes" id="UP000051269">
    <property type="component" value="Unassembled WGS sequence"/>
</dbReference>
<keyword evidence="6" id="KW-0274">FAD</keyword>
<dbReference type="PRINTS" id="PR00371">
    <property type="entry name" value="FPNCR"/>
</dbReference>
<keyword evidence="9" id="KW-0028">Amino-acid biosynthesis</keyword>
<keyword evidence="8" id="KW-0560">Oxidoreductase</keyword>
<dbReference type="PROSITE" id="PS51384">
    <property type="entry name" value="FAD_FR"/>
    <property type="match status" value="1"/>
</dbReference>
<evidence type="ECO:0000256" key="10">
    <source>
        <dbReference type="ARBA" id="ARBA00052219"/>
    </source>
</evidence>
<evidence type="ECO:0000256" key="6">
    <source>
        <dbReference type="ARBA" id="ARBA00022827"/>
    </source>
</evidence>
<dbReference type="EMBL" id="LIBO01000055">
    <property type="protein sequence ID" value="KRO62589.1"/>
    <property type="molecule type" value="Genomic_DNA"/>
</dbReference>
<dbReference type="InterPro" id="IPR001433">
    <property type="entry name" value="OxRdtase_FAD/NAD-bd"/>
</dbReference>
<keyword evidence="4" id="KW-0285">Flavoprotein</keyword>
<dbReference type="GO" id="GO:0010181">
    <property type="term" value="F:FMN binding"/>
    <property type="evidence" value="ECO:0007669"/>
    <property type="project" value="TreeGrafter"/>
</dbReference>
<name>A0A0R2RQ95_9BACT</name>
<dbReference type="GO" id="GO:0019344">
    <property type="term" value="P:cysteine biosynthetic process"/>
    <property type="evidence" value="ECO:0007669"/>
    <property type="project" value="UniProtKB-KW"/>
</dbReference>
<comment type="cofactor">
    <cofactor evidence="2">
        <name>FAD</name>
        <dbReference type="ChEBI" id="CHEBI:57692"/>
    </cofactor>
</comment>
<dbReference type="FunFam" id="3.40.50.80:FF:000001">
    <property type="entry name" value="NADPH--cytochrome P450 reductase 1"/>
    <property type="match status" value="1"/>
</dbReference>
<evidence type="ECO:0000256" key="7">
    <source>
        <dbReference type="ARBA" id="ARBA00022857"/>
    </source>
</evidence>
<dbReference type="InterPro" id="IPR023173">
    <property type="entry name" value="NADPH_Cyt_P450_Rdtase_alpha"/>
</dbReference>
<dbReference type="InterPro" id="IPR003097">
    <property type="entry name" value="CysJ-like_FAD-binding"/>
</dbReference>
<gene>
    <name evidence="12" type="ORF">ABR82_03875</name>
</gene>
<evidence type="ECO:0000256" key="4">
    <source>
        <dbReference type="ARBA" id="ARBA00022630"/>
    </source>
</evidence>
<dbReference type="GO" id="GO:0005829">
    <property type="term" value="C:cytosol"/>
    <property type="evidence" value="ECO:0007669"/>
    <property type="project" value="TreeGrafter"/>
</dbReference>
<evidence type="ECO:0000256" key="2">
    <source>
        <dbReference type="ARBA" id="ARBA00001974"/>
    </source>
</evidence>
<evidence type="ECO:0000313" key="12">
    <source>
        <dbReference type="EMBL" id="KRO62589.1"/>
    </source>
</evidence>
<reference evidence="12 13" key="1">
    <citation type="submission" date="2015-10" db="EMBL/GenBank/DDBJ databases">
        <title>Metagenome-Assembled Genomes uncover a global brackish microbiome.</title>
        <authorList>
            <person name="Hugerth L.W."/>
            <person name="Larsson J."/>
            <person name="Alneberg J."/>
            <person name="Lindh M.V."/>
            <person name="Legrand C."/>
            <person name="Pinhassi J."/>
            <person name="Andersson A.F."/>
        </authorList>
    </citation>
    <scope>NUCLEOTIDE SEQUENCE [LARGE SCALE GENOMIC DNA]</scope>
    <source>
        <strain evidence="12">BACL18 MAG-120507-bin52</strain>
    </source>
</reference>
<comment type="cofactor">
    <cofactor evidence="1">
        <name>FMN</name>
        <dbReference type="ChEBI" id="CHEBI:58210"/>
    </cofactor>
</comment>
<evidence type="ECO:0000256" key="3">
    <source>
        <dbReference type="ARBA" id="ARBA00012604"/>
    </source>
</evidence>
<dbReference type="InterPro" id="IPR001709">
    <property type="entry name" value="Flavoprot_Pyr_Nucl_cyt_Rdtase"/>
</dbReference>
<comment type="caution">
    <text evidence="12">The sequence shown here is derived from an EMBL/GenBank/DDBJ whole genome shotgun (WGS) entry which is preliminary data.</text>
</comment>
<dbReference type="Gene3D" id="3.40.50.80">
    <property type="entry name" value="Nucleotide-binding domain of ferredoxin-NADP reductase (FNR) module"/>
    <property type="match status" value="1"/>
</dbReference>
<dbReference type="SUPFAM" id="SSF52343">
    <property type="entry name" value="Ferredoxin reductase-like, C-terminal NADP-linked domain"/>
    <property type="match status" value="1"/>
</dbReference>
<protein>
    <recommendedName>
        <fullName evidence="3">assimilatory sulfite reductase (NADPH)</fullName>
        <ecNumber evidence="3">1.8.1.2</ecNumber>
    </recommendedName>
</protein>
<sequence length="335" mass="37246">MIELGSSGPTYICGDSLGVVPRNPDSLVREFTQRLGLHEDAALHETIATSAVLNRAGKKFVKAVAEKATGTAREKLQAICADEKKLDEYVFDRDVVDVLHDAPGVHLEPSEIPNLLNKIAPRLYSIASSPDHRPGEVHLTVALVQYNSHGRTKKGLASGYLADLSGATSIPVYVQPTRHFHLPAPDRDIIMVGPGTGIAPFRAFLQHRARHGHTGRNWLFFGDQHAKTDFLYGNEFSDAQKTGHLHKLSTAFSRDQADKIYVQHRMEEEGAELWQWLQNGAYFYVCGDAKRMAKDVHAALIKIAGRHGGKTPEQAEEWVSVTFSKTEKRYLKDVY</sequence>
<evidence type="ECO:0000256" key="8">
    <source>
        <dbReference type="ARBA" id="ARBA00023002"/>
    </source>
</evidence>
<dbReference type="Pfam" id="PF00667">
    <property type="entry name" value="FAD_binding_1"/>
    <property type="match status" value="1"/>
</dbReference>
<dbReference type="PANTHER" id="PTHR19384">
    <property type="entry name" value="NITRIC OXIDE SYNTHASE-RELATED"/>
    <property type="match status" value="1"/>
</dbReference>
<dbReference type="InterPro" id="IPR017938">
    <property type="entry name" value="Riboflavin_synthase-like_b-brl"/>
</dbReference>
<dbReference type="GO" id="GO:0004783">
    <property type="term" value="F:sulfite reductase (NADPH) activity"/>
    <property type="evidence" value="ECO:0007669"/>
    <property type="project" value="UniProtKB-EC"/>
</dbReference>
<evidence type="ECO:0000256" key="1">
    <source>
        <dbReference type="ARBA" id="ARBA00001917"/>
    </source>
</evidence>
<evidence type="ECO:0000256" key="9">
    <source>
        <dbReference type="ARBA" id="ARBA00023192"/>
    </source>
</evidence>